<accession>A0AAV9M7V2</accession>
<evidence type="ECO:0008006" key="3">
    <source>
        <dbReference type="Google" id="ProtNLM"/>
    </source>
</evidence>
<name>A0AAV9M7V2_9SOLN</name>
<organism evidence="1 2">
    <name type="scientific">Solanum pinnatisectum</name>
    <name type="common">tansyleaf nightshade</name>
    <dbReference type="NCBI Taxonomy" id="50273"/>
    <lineage>
        <taxon>Eukaryota</taxon>
        <taxon>Viridiplantae</taxon>
        <taxon>Streptophyta</taxon>
        <taxon>Embryophyta</taxon>
        <taxon>Tracheophyta</taxon>
        <taxon>Spermatophyta</taxon>
        <taxon>Magnoliopsida</taxon>
        <taxon>eudicotyledons</taxon>
        <taxon>Gunneridae</taxon>
        <taxon>Pentapetalae</taxon>
        <taxon>asterids</taxon>
        <taxon>lamiids</taxon>
        <taxon>Solanales</taxon>
        <taxon>Solanaceae</taxon>
        <taxon>Solanoideae</taxon>
        <taxon>Solaneae</taxon>
        <taxon>Solanum</taxon>
    </lineage>
</organism>
<keyword evidence="2" id="KW-1185">Reference proteome</keyword>
<dbReference type="Proteomes" id="UP001311915">
    <property type="component" value="Unassembled WGS sequence"/>
</dbReference>
<gene>
    <name evidence="1" type="ORF">R3W88_008372</name>
</gene>
<protein>
    <recommendedName>
        <fullName evidence="3">CYTH domain-containing protein</fullName>
    </recommendedName>
</protein>
<sequence>MENSNLDEQHIEVEVLLQESDMEETRQIVSKIGVRNSKDPYIGKEFRSLDNSFKFYLDYAHRSDFRCVDIE</sequence>
<evidence type="ECO:0000313" key="1">
    <source>
        <dbReference type="EMBL" id="KAK4734111.1"/>
    </source>
</evidence>
<reference evidence="1 2" key="1">
    <citation type="submission" date="2023-10" db="EMBL/GenBank/DDBJ databases">
        <title>Genome-Wide Identification Analysis in wild type Solanum Pinnatisectum Reveals Some Genes Defensing Phytophthora Infestans.</title>
        <authorList>
            <person name="Sun C."/>
        </authorList>
    </citation>
    <scope>NUCLEOTIDE SEQUENCE [LARGE SCALE GENOMIC DNA]</scope>
    <source>
        <strain evidence="1">LQN</strain>
        <tissue evidence="1">Leaf</tissue>
    </source>
</reference>
<dbReference type="AlphaFoldDB" id="A0AAV9M7V2"/>
<dbReference type="EMBL" id="JAWPEI010000002">
    <property type="protein sequence ID" value="KAK4734111.1"/>
    <property type="molecule type" value="Genomic_DNA"/>
</dbReference>
<proteinExistence type="predicted"/>
<comment type="caution">
    <text evidence="1">The sequence shown here is derived from an EMBL/GenBank/DDBJ whole genome shotgun (WGS) entry which is preliminary data.</text>
</comment>
<evidence type="ECO:0000313" key="2">
    <source>
        <dbReference type="Proteomes" id="UP001311915"/>
    </source>
</evidence>